<dbReference type="Gene3D" id="3.40.50.1010">
    <property type="entry name" value="5'-nuclease"/>
    <property type="match status" value="1"/>
</dbReference>
<feature type="domain" description="5'-3' exonuclease" evidence="3">
    <location>
        <begin position="1"/>
        <end position="271"/>
    </location>
</feature>
<evidence type="ECO:0000313" key="7">
    <source>
        <dbReference type="EMBL" id="CAB4773287.1"/>
    </source>
</evidence>
<evidence type="ECO:0000256" key="2">
    <source>
        <dbReference type="ARBA" id="ARBA00022801"/>
    </source>
</evidence>
<dbReference type="InterPro" id="IPR020046">
    <property type="entry name" value="5-3_exonucl_a-hlix_arch_N"/>
</dbReference>
<dbReference type="GO" id="GO:0033567">
    <property type="term" value="P:DNA replication, Okazaki fragment processing"/>
    <property type="evidence" value="ECO:0007669"/>
    <property type="project" value="InterPro"/>
</dbReference>
<keyword evidence="2" id="KW-0378">Hydrolase</keyword>
<name>A0A6J6FR61_9ZZZZ</name>
<dbReference type="AlphaFoldDB" id="A0A6J6FR61"/>
<dbReference type="CDD" id="cd09898">
    <property type="entry name" value="H3TH_53EXO"/>
    <property type="match status" value="1"/>
</dbReference>
<dbReference type="PANTHER" id="PTHR42646">
    <property type="entry name" value="FLAP ENDONUCLEASE XNI"/>
    <property type="match status" value="1"/>
</dbReference>
<dbReference type="InterPro" id="IPR036279">
    <property type="entry name" value="5-3_exonuclease_C_sf"/>
</dbReference>
<reference evidence="4" key="1">
    <citation type="submission" date="2020-05" db="EMBL/GenBank/DDBJ databases">
        <authorList>
            <person name="Chiriac C."/>
            <person name="Salcher M."/>
            <person name="Ghai R."/>
            <person name="Kavagutti S V."/>
        </authorList>
    </citation>
    <scope>NUCLEOTIDE SEQUENCE</scope>
</reference>
<keyword evidence="1" id="KW-0540">Nuclease</keyword>
<dbReference type="CDD" id="cd09859">
    <property type="entry name" value="PIN_53EXO"/>
    <property type="match status" value="1"/>
</dbReference>
<evidence type="ECO:0000313" key="4">
    <source>
        <dbReference type="EMBL" id="CAB4589514.1"/>
    </source>
</evidence>
<evidence type="ECO:0000256" key="1">
    <source>
        <dbReference type="ARBA" id="ARBA00022722"/>
    </source>
</evidence>
<sequence length="306" mass="33620">MTLLLLDSASLWYRAFYGLPQSMVSPSGQPVNAIRGYLDSVARMAVTYQPDRIVACLDGDWRPSWRTELIPEYKANRVEEESEDGSLSEAAEELEILEAQVPVIMEVLDLIGIPLIGIDDYEADDVIATLSVREPGPTFIVTGDRDLFQLVDDKRKVKVAYIAKGISQHELVDLKWIKSKYEIPGDRYALFATFRGDPSDGLPGARGIGPKGAATIANQFGSIKEVISAAKKSDPNLSGSLQKKIIESADYLLKAEVVVNCVVNLRLPKGPFDLPKKVPNKKALEILAKNHGIESSVKRLLSALEL</sequence>
<evidence type="ECO:0000313" key="5">
    <source>
        <dbReference type="EMBL" id="CAB4676937.1"/>
    </source>
</evidence>
<dbReference type="InterPro" id="IPR020045">
    <property type="entry name" value="DNA_polI_H3TH"/>
</dbReference>
<dbReference type="InterPro" id="IPR029060">
    <property type="entry name" value="PIN-like_dom_sf"/>
</dbReference>
<protein>
    <submittedName>
        <fullName evidence="4">Unannotated protein</fullName>
    </submittedName>
</protein>
<dbReference type="InterPro" id="IPR038969">
    <property type="entry name" value="FEN"/>
</dbReference>
<organism evidence="4">
    <name type="scientific">freshwater metagenome</name>
    <dbReference type="NCBI Taxonomy" id="449393"/>
    <lineage>
        <taxon>unclassified sequences</taxon>
        <taxon>metagenomes</taxon>
        <taxon>ecological metagenomes</taxon>
    </lineage>
</organism>
<evidence type="ECO:0000313" key="8">
    <source>
        <dbReference type="EMBL" id="CAB4865922.1"/>
    </source>
</evidence>
<dbReference type="EMBL" id="CAEZYJ010000099">
    <property type="protein sequence ID" value="CAB4722495.1"/>
    <property type="molecule type" value="Genomic_DNA"/>
</dbReference>
<dbReference type="GO" id="GO:0003677">
    <property type="term" value="F:DNA binding"/>
    <property type="evidence" value="ECO:0007669"/>
    <property type="project" value="InterPro"/>
</dbReference>
<proteinExistence type="predicted"/>
<dbReference type="EMBL" id="CAEZUJ010000002">
    <property type="protein sequence ID" value="CAB4589514.1"/>
    <property type="molecule type" value="Genomic_DNA"/>
</dbReference>
<dbReference type="EMBL" id="CAEZZS010000015">
    <property type="protein sequence ID" value="CAB4773287.1"/>
    <property type="molecule type" value="Genomic_DNA"/>
</dbReference>
<gene>
    <name evidence="4" type="ORF">UFOPK1811_00071</name>
    <name evidence="5" type="ORF">UFOPK2360_00242</name>
    <name evidence="6" type="ORF">UFOPK2659_00745</name>
    <name evidence="7" type="ORF">UFOPK2922_00489</name>
    <name evidence="8" type="ORF">UFOPK3306_00682</name>
</gene>
<dbReference type="Pfam" id="PF01367">
    <property type="entry name" value="5_3_exonuc"/>
    <property type="match status" value="1"/>
</dbReference>
<dbReference type="Gene3D" id="1.10.150.20">
    <property type="entry name" value="5' to 3' exonuclease, C-terminal subdomain"/>
    <property type="match status" value="1"/>
</dbReference>
<dbReference type="InterPro" id="IPR002421">
    <property type="entry name" value="5-3_exonuclease"/>
</dbReference>
<dbReference type="SUPFAM" id="SSF88723">
    <property type="entry name" value="PIN domain-like"/>
    <property type="match status" value="1"/>
</dbReference>
<dbReference type="PANTHER" id="PTHR42646:SF2">
    <property type="entry name" value="5'-3' EXONUCLEASE FAMILY PROTEIN"/>
    <property type="match status" value="1"/>
</dbReference>
<dbReference type="Pfam" id="PF02739">
    <property type="entry name" value="5_3_exonuc_N"/>
    <property type="match status" value="1"/>
</dbReference>
<dbReference type="GO" id="GO:0008409">
    <property type="term" value="F:5'-3' exonuclease activity"/>
    <property type="evidence" value="ECO:0007669"/>
    <property type="project" value="InterPro"/>
</dbReference>
<dbReference type="GO" id="GO:0017108">
    <property type="term" value="F:5'-flap endonuclease activity"/>
    <property type="evidence" value="ECO:0007669"/>
    <property type="project" value="InterPro"/>
</dbReference>
<evidence type="ECO:0000259" key="3">
    <source>
        <dbReference type="SMART" id="SM00475"/>
    </source>
</evidence>
<dbReference type="EMBL" id="CAEZXH010000008">
    <property type="protein sequence ID" value="CAB4676937.1"/>
    <property type="molecule type" value="Genomic_DNA"/>
</dbReference>
<dbReference type="SUPFAM" id="SSF47807">
    <property type="entry name" value="5' to 3' exonuclease, C-terminal subdomain"/>
    <property type="match status" value="1"/>
</dbReference>
<dbReference type="EMBL" id="CAFBLI010000040">
    <property type="protein sequence ID" value="CAB4865922.1"/>
    <property type="molecule type" value="Genomic_DNA"/>
</dbReference>
<accession>A0A6J6FR61</accession>
<dbReference type="SMART" id="SM00475">
    <property type="entry name" value="53EXOc"/>
    <property type="match status" value="1"/>
</dbReference>
<evidence type="ECO:0000313" key="6">
    <source>
        <dbReference type="EMBL" id="CAB4722495.1"/>
    </source>
</evidence>